<protein>
    <submittedName>
        <fullName evidence="5">AraC family transcriptional regulator</fullName>
    </submittedName>
</protein>
<sequence>MTPRPATQPATVFAQALGIAVVTASQRDGMAPPEVCARVGVDPAVLGRPDARVTHDELCRAWAALSAADESFGVRAAVLVDAAPQSLVEYTFASAGDVRGAVRAFLRFQRLIHDAAAHTFEEGPAHVTFRFALAPGHTAPSAVWDYLAATTVLRFRRAATPPREPTVVRLVRPPPAEDALARSVFRAPIRYGEPRAEVEYPRAVLDARMSTTDPMLFALLAQQLERALGLPAGEHRVLPRAEEDVLARVRRELRTAIPQGEATLDRVARAVGQSARSLQRRLSERGTSFQAIVDDARRAMAEELLAAHRATVTEAAFAVGFTDVAAFTRAFKRWNGVPPGAWSRRR</sequence>
<gene>
    <name evidence="5" type="ORF">POL72_27450</name>
</gene>
<dbReference type="InterPro" id="IPR032687">
    <property type="entry name" value="AraC-type_N"/>
</dbReference>
<name>A0ABT5C565_9BACT</name>
<feature type="domain" description="HTH araC/xylS-type" evidence="4">
    <location>
        <begin position="243"/>
        <end position="345"/>
    </location>
</feature>
<dbReference type="Pfam" id="PF12625">
    <property type="entry name" value="Arabinose_bd"/>
    <property type="match status" value="1"/>
</dbReference>
<evidence type="ECO:0000256" key="2">
    <source>
        <dbReference type="ARBA" id="ARBA00023125"/>
    </source>
</evidence>
<dbReference type="Gene3D" id="1.10.10.60">
    <property type="entry name" value="Homeodomain-like"/>
    <property type="match status" value="1"/>
</dbReference>
<evidence type="ECO:0000313" key="6">
    <source>
        <dbReference type="Proteomes" id="UP001217485"/>
    </source>
</evidence>
<dbReference type="EMBL" id="JAQNDK010000003">
    <property type="protein sequence ID" value="MDC0681507.1"/>
    <property type="molecule type" value="Genomic_DNA"/>
</dbReference>
<reference evidence="5 6" key="1">
    <citation type="submission" date="2023-01" db="EMBL/GenBank/DDBJ databases">
        <title>Minimal conservation of predation-associated metabolite biosynthetic gene clusters underscores biosynthetic potential of Myxococcota including descriptions for ten novel species: Archangium lansinium sp. nov., Myxococcus landrumus sp. nov., Nannocystis bai.</title>
        <authorList>
            <person name="Ahearne A."/>
            <person name="Stevens C."/>
            <person name="Dowd S."/>
        </authorList>
    </citation>
    <scope>NUCLEOTIDE SEQUENCE [LARGE SCALE GENOMIC DNA]</scope>
    <source>
        <strain evidence="5 6">WIWO2</strain>
    </source>
</reference>
<dbReference type="PANTHER" id="PTHR47894">
    <property type="entry name" value="HTH-TYPE TRANSCRIPTIONAL REGULATOR GADX"/>
    <property type="match status" value="1"/>
</dbReference>
<comment type="caution">
    <text evidence="5">The sequence shown here is derived from an EMBL/GenBank/DDBJ whole genome shotgun (WGS) entry which is preliminary data.</text>
</comment>
<evidence type="ECO:0000259" key="4">
    <source>
        <dbReference type="PROSITE" id="PS01124"/>
    </source>
</evidence>
<dbReference type="PROSITE" id="PS01124">
    <property type="entry name" value="HTH_ARAC_FAMILY_2"/>
    <property type="match status" value="1"/>
</dbReference>
<dbReference type="PANTHER" id="PTHR47894:SF1">
    <property type="entry name" value="HTH-TYPE TRANSCRIPTIONAL REGULATOR VQSM"/>
    <property type="match status" value="1"/>
</dbReference>
<dbReference type="SMART" id="SM00342">
    <property type="entry name" value="HTH_ARAC"/>
    <property type="match status" value="1"/>
</dbReference>
<accession>A0ABT5C565</accession>
<dbReference type="SUPFAM" id="SSF46689">
    <property type="entry name" value="Homeodomain-like"/>
    <property type="match status" value="1"/>
</dbReference>
<keyword evidence="3" id="KW-0804">Transcription</keyword>
<dbReference type="Pfam" id="PF12833">
    <property type="entry name" value="HTH_18"/>
    <property type="match status" value="1"/>
</dbReference>
<dbReference type="RefSeq" id="WP_272098644.1">
    <property type="nucleotide sequence ID" value="NZ_JAQNDK010000003.1"/>
</dbReference>
<keyword evidence="6" id="KW-1185">Reference proteome</keyword>
<keyword evidence="2" id="KW-0238">DNA-binding</keyword>
<dbReference type="Proteomes" id="UP001217485">
    <property type="component" value="Unassembled WGS sequence"/>
</dbReference>
<evidence type="ECO:0000256" key="1">
    <source>
        <dbReference type="ARBA" id="ARBA00023015"/>
    </source>
</evidence>
<evidence type="ECO:0000313" key="5">
    <source>
        <dbReference type="EMBL" id="MDC0681507.1"/>
    </source>
</evidence>
<keyword evidence="1" id="KW-0805">Transcription regulation</keyword>
<organism evidence="5 6">
    <name type="scientific">Sorangium atrum</name>
    <dbReference type="NCBI Taxonomy" id="2995308"/>
    <lineage>
        <taxon>Bacteria</taxon>
        <taxon>Pseudomonadati</taxon>
        <taxon>Myxococcota</taxon>
        <taxon>Polyangia</taxon>
        <taxon>Polyangiales</taxon>
        <taxon>Polyangiaceae</taxon>
        <taxon>Sorangium</taxon>
    </lineage>
</organism>
<dbReference type="InterPro" id="IPR009057">
    <property type="entry name" value="Homeodomain-like_sf"/>
</dbReference>
<proteinExistence type="predicted"/>
<evidence type="ECO:0000256" key="3">
    <source>
        <dbReference type="ARBA" id="ARBA00023163"/>
    </source>
</evidence>
<dbReference type="InterPro" id="IPR018060">
    <property type="entry name" value="HTH_AraC"/>
</dbReference>